<dbReference type="InterPro" id="IPR000477">
    <property type="entry name" value="RT_dom"/>
</dbReference>
<dbReference type="AlphaFoldDB" id="X1IYF9"/>
<comment type="caution">
    <text evidence="2">The sequence shown here is derived from an EMBL/GenBank/DDBJ whole genome shotgun (WGS) entry which is preliminary data.</text>
</comment>
<dbReference type="SUPFAM" id="SSF56672">
    <property type="entry name" value="DNA/RNA polymerases"/>
    <property type="match status" value="1"/>
</dbReference>
<proteinExistence type="predicted"/>
<dbReference type="CDD" id="cd01651">
    <property type="entry name" value="RT_G2_intron"/>
    <property type="match status" value="1"/>
</dbReference>
<name>X1IYF9_9ZZZZ</name>
<accession>X1IYF9</accession>
<evidence type="ECO:0000313" key="2">
    <source>
        <dbReference type="EMBL" id="GAH74300.1"/>
    </source>
</evidence>
<reference evidence="2" key="1">
    <citation type="journal article" date="2014" name="Front. Microbiol.">
        <title>High frequency of phylogenetically diverse reductive dehalogenase-homologous genes in deep subseafloor sedimentary metagenomes.</title>
        <authorList>
            <person name="Kawai M."/>
            <person name="Futagami T."/>
            <person name="Toyoda A."/>
            <person name="Takaki Y."/>
            <person name="Nishi S."/>
            <person name="Hori S."/>
            <person name="Arai W."/>
            <person name="Tsubouchi T."/>
            <person name="Morono Y."/>
            <person name="Uchiyama I."/>
            <person name="Ito T."/>
            <person name="Fujiyama A."/>
            <person name="Inagaki F."/>
            <person name="Takami H."/>
        </authorList>
    </citation>
    <scope>NUCLEOTIDE SEQUENCE</scope>
    <source>
        <strain evidence="2">Expedition CK06-06</strain>
    </source>
</reference>
<dbReference type="InterPro" id="IPR043502">
    <property type="entry name" value="DNA/RNA_pol_sf"/>
</dbReference>
<dbReference type="Gene3D" id="3.30.70.270">
    <property type="match status" value="1"/>
</dbReference>
<organism evidence="2">
    <name type="scientific">marine sediment metagenome</name>
    <dbReference type="NCBI Taxonomy" id="412755"/>
    <lineage>
        <taxon>unclassified sequences</taxon>
        <taxon>metagenomes</taxon>
        <taxon>ecological metagenomes</taxon>
    </lineage>
</organism>
<dbReference type="PROSITE" id="PS50878">
    <property type="entry name" value="RT_POL"/>
    <property type="match status" value="1"/>
</dbReference>
<dbReference type="PANTHER" id="PTHR34047:SF10">
    <property type="entry name" value="GROUP II INTRON-ASSOCIATED OPEN READING FRAME"/>
    <property type="match status" value="1"/>
</dbReference>
<evidence type="ECO:0000259" key="1">
    <source>
        <dbReference type="PROSITE" id="PS50878"/>
    </source>
</evidence>
<dbReference type="Pfam" id="PF00078">
    <property type="entry name" value="RVT_1"/>
    <property type="match status" value="1"/>
</dbReference>
<dbReference type="InterPro" id="IPR051083">
    <property type="entry name" value="GrpII_Intron_Splice-Mob/Def"/>
</dbReference>
<gene>
    <name evidence="2" type="ORF">S03H2_43945</name>
</gene>
<dbReference type="InterPro" id="IPR043128">
    <property type="entry name" value="Rev_trsase/Diguanyl_cyclase"/>
</dbReference>
<feature type="non-terminal residue" evidence="2">
    <location>
        <position position="224"/>
    </location>
</feature>
<protein>
    <recommendedName>
        <fullName evidence="1">Reverse transcriptase domain-containing protein</fullName>
    </recommendedName>
</protein>
<feature type="domain" description="Reverse transcriptase" evidence="1">
    <location>
        <begin position="1"/>
        <end position="197"/>
    </location>
</feature>
<dbReference type="EMBL" id="BARU01027454">
    <property type="protein sequence ID" value="GAH74300.1"/>
    <property type="molecule type" value="Genomic_DNA"/>
</dbReference>
<sequence length="224" mass="25579">MHDRAMQALFAIALDPVAETTADPNSYGFKVKRSCADAVAQCFLALCRKTSAQWVYEADIKSCFDEINHDWILDHIPLNKTILRKWLKAGYIENKRLFPTSQGTPQGGIISPTIMNMVLDGMEVALNKQFPRWKGQKVNFVRYADDFIITSSSEELIKTEIIPLVKDFLKVRGLKLSVDKSKITHINEGFDFLSQNIRKYKGKLVIRPSQKSVQSFKDKVKTMF</sequence>
<dbReference type="PANTHER" id="PTHR34047">
    <property type="entry name" value="NUCLEAR INTRON MATURASE 1, MITOCHONDRIAL-RELATED"/>
    <property type="match status" value="1"/>
</dbReference>